<organism evidence="5 6">
    <name type="scientific">Microbacterium testaceum</name>
    <name type="common">Aureobacterium testaceum</name>
    <name type="synonym">Brevibacterium testaceum</name>
    <dbReference type="NCBI Taxonomy" id="2033"/>
    <lineage>
        <taxon>Bacteria</taxon>
        <taxon>Bacillati</taxon>
        <taxon>Actinomycetota</taxon>
        <taxon>Actinomycetes</taxon>
        <taxon>Micrococcales</taxon>
        <taxon>Microbacteriaceae</taxon>
        <taxon>Microbacterium</taxon>
    </lineage>
</organism>
<dbReference type="RefSeq" id="WP_058615130.1">
    <property type="nucleotide sequence ID" value="NZ_LDRV01000123.1"/>
</dbReference>
<dbReference type="AlphaFoldDB" id="A0A147F2W3"/>
<evidence type="ECO:0000256" key="1">
    <source>
        <dbReference type="ARBA" id="ARBA00000548"/>
    </source>
</evidence>
<dbReference type="SUPFAM" id="SSF117074">
    <property type="entry name" value="Hypothetical protein PA1324"/>
    <property type="match status" value="1"/>
</dbReference>
<accession>A0A147F2W3</accession>
<dbReference type="PANTHER" id="PTHR23303">
    <property type="entry name" value="CARBOXYPEPTIDASE REGULATORY REGION-CONTAINING"/>
    <property type="match status" value="1"/>
</dbReference>
<dbReference type="InterPro" id="IPR051417">
    <property type="entry name" value="SDr/BOS_complex"/>
</dbReference>
<dbReference type="Gene3D" id="2.60.40.10">
    <property type="entry name" value="Immunoglobulins"/>
    <property type="match status" value="2"/>
</dbReference>
<keyword evidence="3" id="KW-0732">Signal</keyword>
<evidence type="ECO:0000256" key="2">
    <source>
        <dbReference type="ARBA" id="ARBA00012595"/>
    </source>
</evidence>
<name>A0A147F2W3_MICTE</name>
<comment type="catalytic activity">
    <reaction evidence="1">
        <text>Endohydrolysis of (1-&gt;4)-alpha-D-glucosidic linkages in polysaccharides containing three or more (1-&gt;4)-alpha-linked D-glucose units.</text>
        <dbReference type="EC" id="3.2.1.1"/>
    </reaction>
</comment>
<dbReference type="GO" id="GO:0030246">
    <property type="term" value="F:carbohydrate binding"/>
    <property type="evidence" value="ECO:0007669"/>
    <property type="project" value="InterPro"/>
</dbReference>
<dbReference type="Pfam" id="PF13620">
    <property type="entry name" value="CarboxypepD_reg"/>
    <property type="match status" value="1"/>
</dbReference>
<evidence type="ECO:0000313" key="5">
    <source>
        <dbReference type="EMBL" id="KTS06915.1"/>
    </source>
</evidence>
<reference evidence="5 6" key="1">
    <citation type="journal article" date="2016" name="Front. Microbiol.">
        <title>Genomic Resource of Rice Seed Associated Bacteria.</title>
        <authorList>
            <person name="Midha S."/>
            <person name="Bansal K."/>
            <person name="Sharma S."/>
            <person name="Kumar N."/>
            <person name="Patil P.P."/>
            <person name="Chaudhry V."/>
            <person name="Patil P.B."/>
        </authorList>
    </citation>
    <scope>NUCLEOTIDE SEQUENCE [LARGE SCALE GENOMIC DNA]</scope>
    <source>
        <strain evidence="5 6">RSA3</strain>
    </source>
</reference>
<comment type="caution">
    <text evidence="5">The sequence shown here is derived from an EMBL/GenBank/DDBJ whole genome shotgun (WGS) entry which is preliminary data.</text>
</comment>
<protein>
    <recommendedName>
        <fullName evidence="2">alpha-amylase</fullName>
        <ecNumber evidence="2">3.2.1.1</ecNumber>
    </recommendedName>
    <alternativeName>
        <fullName evidence="4">1,4-alpha-D-glucan glucanohydrolase</fullName>
    </alternativeName>
</protein>
<evidence type="ECO:0000313" key="6">
    <source>
        <dbReference type="Proteomes" id="UP000072189"/>
    </source>
</evidence>
<evidence type="ECO:0000256" key="3">
    <source>
        <dbReference type="ARBA" id="ARBA00022729"/>
    </source>
</evidence>
<evidence type="ECO:0000256" key="4">
    <source>
        <dbReference type="ARBA" id="ARBA00030238"/>
    </source>
</evidence>
<dbReference type="Proteomes" id="UP000072189">
    <property type="component" value="Unassembled WGS sequence"/>
</dbReference>
<dbReference type="EC" id="3.2.1.1" evidence="2"/>
<dbReference type="InterPro" id="IPR013784">
    <property type="entry name" value="Carb-bd-like_fold"/>
</dbReference>
<gene>
    <name evidence="5" type="ORF">RSA3_16800</name>
</gene>
<dbReference type="Gene3D" id="2.60.40.1120">
    <property type="entry name" value="Carboxypeptidase-like, regulatory domain"/>
    <property type="match status" value="3"/>
</dbReference>
<proteinExistence type="predicted"/>
<dbReference type="SUPFAM" id="SSF49478">
    <property type="entry name" value="Cna protein B-type domain"/>
    <property type="match status" value="2"/>
</dbReference>
<dbReference type="EMBL" id="LDRV01000123">
    <property type="protein sequence ID" value="KTS06915.1"/>
    <property type="molecule type" value="Genomic_DNA"/>
</dbReference>
<dbReference type="InterPro" id="IPR008969">
    <property type="entry name" value="CarboxyPept-like_regulatory"/>
</dbReference>
<dbReference type="InterPro" id="IPR013783">
    <property type="entry name" value="Ig-like_fold"/>
</dbReference>
<dbReference type="GO" id="GO:0004556">
    <property type="term" value="F:alpha-amylase activity"/>
    <property type="evidence" value="ECO:0007669"/>
    <property type="project" value="UniProtKB-EC"/>
</dbReference>
<sequence>MVGSSFVLSDGSYSVTGLAAGGYKLNFSPSGTLVPEWWNDKPDYYSATVVTVAAGEKRTGVNASLANGATISGRITLPDGVTAPFGSLMVTVAPTTSEYSSVGAVRLEADGSYTVTNVPAGTYKVKFSAYNVPALSEWWNDAPDFASATPLTVKGGEVRTGIDASLAPSATISGTVTLPKEVTAGQGHVWVSASTQSEPWRNIASAAADQNGAYTLSGLPAGSYIVKFTSYDAPVVAEWWDDARDAASAKPVKVSAGEKRTGVNAVLALSYTISGTVTLPAGSTGSGMDVSVSAYTLDQPWTPKATTMASPNGTYVVNGLEPGTYRVRFSAGRLNVLDQWWKDKPDFDSATAIVLGSRNVTGIDATLRKSASISGTVTLPAGVRADQISVSAVPASNEWGTSFQGRLESDGRYVVTGLAAGSYKIKFSSWDAPVLDEWWNDKPDFASAQSVTLAGGQDQSGIDATLARSSSISGTITRTGGAAVAGVSVEVYRLSNDGSWQWTRQATTTSTGTYSFPKLSPGTYKLHAKPAAGDLLPEYYNDKPSLATANSLTLDSGSRRDVTANMTLAVGTTVSGTVRYADGSPVAGTSVTLYSRTAARIGSATTDATGAYTVVGVSGDVTAGVSAGGGTVYAGSTDILAGATFVTVEKTARIDVKVPGVTVSGVVTVGATGTPVSGGTVRLTSSLGGPATPATVGTDGRYRLRGVIAGSYTAQFTPAAGSGLAETWSGGGTDPRTATAFTVASTALTKNLAALSGGTVTAVLPAGTGSSSYRALQLYRWADGTAQYAAYAGGPAGSSVRLDALAPGTYTASVDGVYLGGAVTADAATRFTVTGGKVVDLGVFDATPRGTAGTLTVTATGASYSARIVVVSSSGRMYDPSRSSTGSNSVTGTFAVPVGTYRVFASSTSPGVVDTWYGGASNTTAKKITVRAGETSTVSFALAAGDASVTGKVLDATDRTAISSATVQLTPLDRVSALQGRASTVMTRTDSLGAFSFPSTLRAGTSYRIDVRTLSGTALSTRTFTAKAGTQAFTFTTPRLGVIKGKVADATSGIAVALWREGETWPMTERWTDETGSYRFDDLPAGSYRVQFTRADTDSASSYAPGWAPSGRTREDAAVIKVAVGATVTAPTTKLTRAGIISGRVAAAPAKGTTTWAFADVTVKDDAGRTVTTGRSDAGSPGAYAIEAAPGTYTVCARPVESPTPFAEVCRSGVKVTVGTSTAGVDLTMRPASSRASAVATGSIAPW</sequence>
<dbReference type="PATRIC" id="fig|2033.7.peg.565"/>
<dbReference type="SUPFAM" id="SSF49464">
    <property type="entry name" value="Carboxypeptidase regulatory domain-like"/>
    <property type="match status" value="1"/>
</dbReference>
<dbReference type="SUPFAM" id="SSF49452">
    <property type="entry name" value="Starch-binding domain-like"/>
    <property type="match status" value="3"/>
</dbReference>
<dbReference type="GO" id="GO:0005975">
    <property type="term" value="P:carbohydrate metabolic process"/>
    <property type="evidence" value="ECO:0007669"/>
    <property type="project" value="UniProtKB-ARBA"/>
</dbReference>